<evidence type="ECO:0000256" key="18">
    <source>
        <dbReference type="ARBA" id="ARBA00053706"/>
    </source>
</evidence>
<evidence type="ECO:0000256" key="15">
    <source>
        <dbReference type="ARBA" id="ARBA00023242"/>
    </source>
</evidence>
<dbReference type="PROSITE" id="PS50294">
    <property type="entry name" value="WD_REPEATS_REGION"/>
    <property type="match status" value="1"/>
</dbReference>
<dbReference type="InterPro" id="IPR037626">
    <property type="entry name" value="NUP37"/>
</dbReference>
<sequence>MPEGSTTTSTYTIDAPDTVHLVEFSPFEWSSQLLAIGTATRVTIGTCRFQEESSEVSGVEFEVVQSYQHASLITALAWSPETSISIMPKVIKFCTAGVDRKVTLFSSDLKSDVNMQMLGEHRDYVNDISFHPDKGELIASVSDDHTCCVWSVEGSQVACFPLGAPGMAVAWHEEEPAKLMVAEKKGIIRFYNVQSQHPIMSLDCGHMPLMSADWCHGNSLQVAAAASTDWFVFDTSRSSQPIENKQSHPSMCQQIRWSKSHDHLLATKGGNCSQLKVFNIRSNQVTFSKEFTISNGLAWHFKLPLVAVGVDKKVHFYSVAVL</sequence>
<dbReference type="PROSITE" id="PS50082">
    <property type="entry name" value="WD_REPEATS_2"/>
    <property type="match status" value="1"/>
</dbReference>
<keyword evidence="8" id="KW-0498">Mitosis</keyword>
<dbReference type="GO" id="GO:0031080">
    <property type="term" value="C:nuclear pore outer ring"/>
    <property type="evidence" value="ECO:0007669"/>
    <property type="project" value="InterPro"/>
</dbReference>
<evidence type="ECO:0000256" key="14">
    <source>
        <dbReference type="ARBA" id="ARBA00023132"/>
    </source>
</evidence>
<evidence type="ECO:0000256" key="6">
    <source>
        <dbReference type="ARBA" id="ARBA00022618"/>
    </source>
</evidence>
<evidence type="ECO:0000256" key="2">
    <source>
        <dbReference type="ARBA" id="ARBA00004629"/>
    </source>
</evidence>
<dbReference type="GO" id="GO:0007059">
    <property type="term" value="P:chromosome segregation"/>
    <property type="evidence" value="ECO:0007669"/>
    <property type="project" value="UniProtKB-KW"/>
</dbReference>
<dbReference type="SMART" id="SM00320">
    <property type="entry name" value="WD40"/>
    <property type="match status" value="6"/>
</dbReference>
<keyword evidence="6" id="KW-0132">Cell division</keyword>
<dbReference type="Gene3D" id="2.130.10.10">
    <property type="entry name" value="YVTN repeat-like/Quinoprotein amine dehydrogenase"/>
    <property type="match status" value="1"/>
</dbReference>
<keyword evidence="4" id="KW-0158">Chromosome</keyword>
<comment type="function">
    <text evidence="18">Component of the Nup107-160 subcomplex of the nuclear pore complex (NPC). The Nup107-160 subcomplex is required for the assembly of a functional NPC. The Nup107-160 subcomplex is also required for normal kinetochore microtubule attachment, mitotic progression and chromosome segregation.</text>
</comment>
<dbReference type="FunFam" id="2.130.10.10:FF:000168">
    <property type="entry name" value="Nucleoporin Nup37"/>
    <property type="match status" value="1"/>
</dbReference>
<keyword evidence="17" id="KW-0137">Centromere</keyword>
<keyword evidence="5 22" id="KW-0853">WD repeat</keyword>
<evidence type="ECO:0000313" key="23">
    <source>
        <dbReference type="EMBL" id="KAK2185533.1"/>
    </source>
</evidence>
<evidence type="ECO:0000256" key="8">
    <source>
        <dbReference type="ARBA" id="ARBA00022776"/>
    </source>
</evidence>
<dbReference type="GO" id="GO:0015031">
    <property type="term" value="P:protein transport"/>
    <property type="evidence" value="ECO:0007669"/>
    <property type="project" value="UniProtKB-KW"/>
</dbReference>
<dbReference type="GO" id="GO:0051028">
    <property type="term" value="P:mRNA transport"/>
    <property type="evidence" value="ECO:0007669"/>
    <property type="project" value="UniProtKB-KW"/>
</dbReference>
<comment type="subcellular location">
    <subcellularLocation>
        <location evidence="2">Chromosome</location>
        <location evidence="2">Centromere</location>
        <location evidence="2">Kinetochore</location>
    </subcellularLocation>
    <subcellularLocation>
        <location evidence="1">Nucleus</location>
        <location evidence="1">Nuclear pore complex</location>
    </subcellularLocation>
</comment>
<keyword evidence="16" id="KW-0131">Cell cycle</keyword>
<dbReference type="PANTHER" id="PTHR22806">
    <property type="entry name" value="NUCLEOPORIN NUP37 P37 -RELATED"/>
    <property type="match status" value="1"/>
</dbReference>
<dbReference type="Pfam" id="PF00400">
    <property type="entry name" value="WD40"/>
    <property type="match status" value="1"/>
</dbReference>
<keyword evidence="12" id="KW-0653">Protein transport</keyword>
<reference evidence="23" key="1">
    <citation type="journal article" date="2023" name="Mol. Biol. Evol.">
        <title>Third-Generation Sequencing Reveals the Adaptive Role of the Epigenome in Three Deep-Sea Polychaetes.</title>
        <authorList>
            <person name="Perez M."/>
            <person name="Aroh O."/>
            <person name="Sun Y."/>
            <person name="Lan Y."/>
            <person name="Juniper S.K."/>
            <person name="Young C.R."/>
            <person name="Angers B."/>
            <person name="Qian P.Y."/>
        </authorList>
    </citation>
    <scope>NUCLEOTIDE SEQUENCE</scope>
    <source>
        <strain evidence="23">R07B-5</strain>
    </source>
</reference>
<evidence type="ECO:0000256" key="1">
    <source>
        <dbReference type="ARBA" id="ARBA00004567"/>
    </source>
</evidence>
<dbReference type="GO" id="GO:0000776">
    <property type="term" value="C:kinetochore"/>
    <property type="evidence" value="ECO:0007669"/>
    <property type="project" value="UniProtKB-KW"/>
</dbReference>
<keyword evidence="15" id="KW-0539">Nucleus</keyword>
<evidence type="ECO:0000256" key="21">
    <source>
        <dbReference type="ARBA" id="ARBA00076652"/>
    </source>
</evidence>
<dbReference type="AlphaFoldDB" id="A0AAD9NZT9"/>
<evidence type="ECO:0000256" key="17">
    <source>
        <dbReference type="ARBA" id="ARBA00023328"/>
    </source>
</evidence>
<evidence type="ECO:0000256" key="12">
    <source>
        <dbReference type="ARBA" id="ARBA00022927"/>
    </source>
</evidence>
<dbReference type="InterPro" id="IPR001680">
    <property type="entry name" value="WD40_rpt"/>
</dbReference>
<evidence type="ECO:0000256" key="16">
    <source>
        <dbReference type="ARBA" id="ARBA00023306"/>
    </source>
</evidence>
<keyword evidence="7" id="KW-0677">Repeat</keyword>
<dbReference type="EMBL" id="JAODUO010000231">
    <property type="protein sequence ID" value="KAK2185533.1"/>
    <property type="molecule type" value="Genomic_DNA"/>
</dbReference>
<evidence type="ECO:0000256" key="22">
    <source>
        <dbReference type="PROSITE-ProRule" id="PRU00221"/>
    </source>
</evidence>
<evidence type="ECO:0000256" key="13">
    <source>
        <dbReference type="ARBA" id="ARBA00023010"/>
    </source>
</evidence>
<name>A0AAD9NZT9_RIDPI</name>
<dbReference type="Proteomes" id="UP001209878">
    <property type="component" value="Unassembled WGS sequence"/>
</dbReference>
<gene>
    <name evidence="23" type="ORF">NP493_231g01014</name>
</gene>
<evidence type="ECO:0000256" key="3">
    <source>
        <dbReference type="ARBA" id="ARBA00022448"/>
    </source>
</evidence>
<keyword evidence="9" id="KW-0509">mRNA transport</keyword>
<evidence type="ECO:0000256" key="7">
    <source>
        <dbReference type="ARBA" id="ARBA00022737"/>
    </source>
</evidence>
<keyword evidence="3" id="KW-0813">Transport</keyword>
<keyword evidence="11" id="KW-0995">Kinetochore</keyword>
<organism evidence="23 24">
    <name type="scientific">Ridgeia piscesae</name>
    <name type="common">Tubeworm</name>
    <dbReference type="NCBI Taxonomy" id="27915"/>
    <lineage>
        <taxon>Eukaryota</taxon>
        <taxon>Metazoa</taxon>
        <taxon>Spiralia</taxon>
        <taxon>Lophotrochozoa</taxon>
        <taxon>Annelida</taxon>
        <taxon>Polychaeta</taxon>
        <taxon>Sedentaria</taxon>
        <taxon>Canalipalpata</taxon>
        <taxon>Sabellida</taxon>
        <taxon>Siboglinidae</taxon>
        <taxon>Ridgeia</taxon>
    </lineage>
</organism>
<evidence type="ECO:0000256" key="20">
    <source>
        <dbReference type="ARBA" id="ARBA00068271"/>
    </source>
</evidence>
<feature type="repeat" description="WD" evidence="22">
    <location>
        <begin position="118"/>
        <end position="153"/>
    </location>
</feature>
<keyword evidence="13" id="KW-0811">Translocation</keyword>
<evidence type="ECO:0000256" key="4">
    <source>
        <dbReference type="ARBA" id="ARBA00022454"/>
    </source>
</evidence>
<comment type="subunit">
    <text evidence="19">Component of the Nup107-160 subcomplex of the nuclear pore complex (NPC). The Nup107-160 subcomplex includes NUP160, NUP133, NUP107, NUP98, NUP85, NUP43, NUP37, SEH1 and SEC13.</text>
</comment>
<accession>A0AAD9NZT9</accession>
<evidence type="ECO:0000313" key="24">
    <source>
        <dbReference type="Proteomes" id="UP001209878"/>
    </source>
</evidence>
<dbReference type="InterPro" id="IPR036322">
    <property type="entry name" value="WD40_repeat_dom_sf"/>
</dbReference>
<evidence type="ECO:0000256" key="19">
    <source>
        <dbReference type="ARBA" id="ARBA00062724"/>
    </source>
</evidence>
<keyword evidence="10" id="KW-0159">Chromosome partition</keyword>
<evidence type="ECO:0000256" key="5">
    <source>
        <dbReference type="ARBA" id="ARBA00022574"/>
    </source>
</evidence>
<proteinExistence type="predicted"/>
<evidence type="ECO:0000256" key="11">
    <source>
        <dbReference type="ARBA" id="ARBA00022838"/>
    </source>
</evidence>
<evidence type="ECO:0000256" key="9">
    <source>
        <dbReference type="ARBA" id="ARBA00022816"/>
    </source>
</evidence>
<dbReference type="GO" id="GO:0051301">
    <property type="term" value="P:cell division"/>
    <property type="evidence" value="ECO:0007669"/>
    <property type="project" value="UniProtKB-KW"/>
</dbReference>
<comment type="caution">
    <text evidence="23">The sequence shown here is derived from an EMBL/GenBank/DDBJ whole genome shotgun (WGS) entry which is preliminary data.</text>
</comment>
<dbReference type="PANTHER" id="PTHR22806:SF0">
    <property type="entry name" value="NUCLEOPORIN NUP37"/>
    <property type="match status" value="1"/>
</dbReference>
<keyword evidence="24" id="KW-1185">Reference proteome</keyword>
<evidence type="ECO:0000256" key="10">
    <source>
        <dbReference type="ARBA" id="ARBA00022829"/>
    </source>
</evidence>
<dbReference type="InterPro" id="IPR015943">
    <property type="entry name" value="WD40/YVTN_repeat-like_dom_sf"/>
</dbReference>
<keyword evidence="14" id="KW-0906">Nuclear pore complex</keyword>
<protein>
    <recommendedName>
        <fullName evidence="20">Nucleoporin Nup37</fullName>
    </recommendedName>
    <alternativeName>
        <fullName evidence="21">Nup107-160 subcomplex subunit Nup37</fullName>
    </alternativeName>
</protein>
<dbReference type="SUPFAM" id="SSF50978">
    <property type="entry name" value="WD40 repeat-like"/>
    <property type="match status" value="1"/>
</dbReference>